<evidence type="ECO:0008006" key="5">
    <source>
        <dbReference type="Google" id="ProtNLM"/>
    </source>
</evidence>
<dbReference type="Proteomes" id="UP000321917">
    <property type="component" value="Unassembled WGS sequence"/>
</dbReference>
<evidence type="ECO:0000313" key="1">
    <source>
        <dbReference type="EMBL" id="TWX61876.1"/>
    </source>
</evidence>
<gene>
    <name evidence="1" type="ORF">ESZ26_04475</name>
    <name evidence="2" type="ORF">ESZ27_02055</name>
</gene>
<dbReference type="Proteomes" id="UP000321525">
    <property type="component" value="Unassembled WGS sequence"/>
</dbReference>
<proteinExistence type="predicted"/>
<dbReference type="Gene3D" id="2.60.40.2970">
    <property type="match status" value="1"/>
</dbReference>
<evidence type="ECO:0000313" key="4">
    <source>
        <dbReference type="Proteomes" id="UP000321917"/>
    </source>
</evidence>
<organism evidence="2 4">
    <name type="scientific">Colwellia hornerae</name>
    <dbReference type="NCBI Taxonomy" id="89402"/>
    <lineage>
        <taxon>Bacteria</taxon>
        <taxon>Pseudomonadati</taxon>
        <taxon>Pseudomonadota</taxon>
        <taxon>Gammaproteobacteria</taxon>
        <taxon>Alteromonadales</taxon>
        <taxon>Colwelliaceae</taxon>
        <taxon>Colwellia</taxon>
    </lineage>
</organism>
<name>A0A5C6QRE1_9GAMM</name>
<keyword evidence="3" id="KW-1185">Reference proteome</keyword>
<dbReference type="OrthoDB" id="6226197at2"/>
<dbReference type="RefSeq" id="WP_146798404.1">
    <property type="nucleotide sequence ID" value="NZ_VOLP01000006.1"/>
</dbReference>
<accession>A0A5C6QRE1</accession>
<comment type="caution">
    <text evidence="2">The sequence shown here is derived from an EMBL/GenBank/DDBJ whole genome shotgun (WGS) entry which is preliminary data.</text>
</comment>
<dbReference type="EMBL" id="VOLQ01000003">
    <property type="protein sequence ID" value="TWX71208.1"/>
    <property type="molecule type" value="Genomic_DNA"/>
</dbReference>
<protein>
    <recommendedName>
        <fullName evidence="5">Protease</fullName>
    </recommendedName>
</protein>
<evidence type="ECO:0000313" key="3">
    <source>
        <dbReference type="Proteomes" id="UP000321525"/>
    </source>
</evidence>
<evidence type="ECO:0000313" key="2">
    <source>
        <dbReference type="EMBL" id="TWX71208.1"/>
    </source>
</evidence>
<dbReference type="AlphaFoldDB" id="A0A5C6QRE1"/>
<reference evidence="2 4" key="1">
    <citation type="submission" date="2019-07" db="EMBL/GenBank/DDBJ databases">
        <title>Genomes of sea-ice associated Colwellia species.</title>
        <authorList>
            <person name="Bowman J.P."/>
        </authorList>
    </citation>
    <scope>NUCLEOTIDE SEQUENCE [LARGE SCALE GENOMIC DNA]</scope>
    <source>
        <strain evidence="1 3">ACAM 607</strain>
        <strain evidence="2 4">IC036</strain>
    </source>
</reference>
<sequence>MATSKQSCAITVSSAPLSADQVIINFSFQNPYLKEIELLTWYTPFEGFLSDLFIVTRSDTGQQLSYQGPMVKRLQPQSEDYLSILPNEVSSTSINLSFVYAFNQGNYQLTLKDKTFYYQDGRLKRLAFICEVPIIKFTVK</sequence>
<dbReference type="EMBL" id="VOLR01000005">
    <property type="protein sequence ID" value="TWX61876.1"/>
    <property type="molecule type" value="Genomic_DNA"/>
</dbReference>